<dbReference type="InterPro" id="IPR036291">
    <property type="entry name" value="NAD(P)-bd_dom_sf"/>
</dbReference>
<dbReference type="InterPro" id="IPR002347">
    <property type="entry name" value="SDR_fam"/>
</dbReference>
<proteinExistence type="inferred from homology"/>
<dbReference type="InterPro" id="IPR020904">
    <property type="entry name" value="Sc_DH/Rdtase_CS"/>
</dbReference>
<evidence type="ECO:0000256" key="2">
    <source>
        <dbReference type="ARBA" id="ARBA00006484"/>
    </source>
</evidence>
<protein>
    <submittedName>
        <fullName evidence="6">SDR family NAD(P)-dependent oxidoreductase</fullName>
    </submittedName>
</protein>
<evidence type="ECO:0000313" key="7">
    <source>
        <dbReference type="Proteomes" id="UP001180087"/>
    </source>
</evidence>
<dbReference type="Proteomes" id="UP001180087">
    <property type="component" value="Chromosome"/>
</dbReference>
<dbReference type="InterPro" id="IPR051721">
    <property type="entry name" value="Biopterin_syn/organic_redct"/>
</dbReference>
<organism evidence="6 7">
    <name type="scientific">Aciduricibacillus chroicocephali</name>
    <dbReference type="NCBI Taxonomy" id="3054939"/>
    <lineage>
        <taxon>Bacteria</taxon>
        <taxon>Bacillati</taxon>
        <taxon>Bacillota</taxon>
        <taxon>Bacilli</taxon>
        <taxon>Bacillales</taxon>
        <taxon>Bacillaceae</taxon>
        <taxon>Aciduricibacillus</taxon>
    </lineage>
</organism>
<keyword evidence="7" id="KW-1185">Reference proteome</keyword>
<dbReference type="EMBL" id="CP129113">
    <property type="protein sequence ID" value="WLV25491.1"/>
    <property type="molecule type" value="Genomic_DNA"/>
</dbReference>
<evidence type="ECO:0000313" key="6">
    <source>
        <dbReference type="EMBL" id="WLV25491.1"/>
    </source>
</evidence>
<evidence type="ECO:0000256" key="1">
    <source>
        <dbReference type="ARBA" id="ARBA00004496"/>
    </source>
</evidence>
<dbReference type="Pfam" id="PF00106">
    <property type="entry name" value="adh_short"/>
    <property type="match status" value="1"/>
</dbReference>
<dbReference type="PANTHER" id="PTHR44085:SF2">
    <property type="entry name" value="SEPIAPTERIN REDUCTASE"/>
    <property type="match status" value="1"/>
</dbReference>
<accession>A0ABY9KX89</accession>
<sequence>MNYAIVTGTSRGLGEACAKLLIESGMHVFGIARNKNAKLDHFAKENHVQFNHIECDLGEPSLLEKRMEEILATLAHVEEVTCVYLINNAATLEPIDRADELTDAMAITLHTQVNLASPMLILNAVLHASKNNDWPVIAVNVTSGAGRRPIPGFSAYCSTKAGIDMYTETVAKELEISGSENKVLGFSPGIMDTDMQEEIRNSNEAAFHEVETFRAYKRNGHLRQVEEVSGILVDILTDPANAVSGKIYNVQDYF</sequence>
<dbReference type="PROSITE" id="PS00061">
    <property type="entry name" value="ADH_SHORT"/>
    <property type="match status" value="1"/>
</dbReference>
<gene>
    <name evidence="6" type="ORF">QR721_04580</name>
</gene>
<dbReference type="RefSeq" id="WP_348029281.1">
    <property type="nucleotide sequence ID" value="NZ_CP129113.1"/>
</dbReference>
<evidence type="ECO:0000256" key="4">
    <source>
        <dbReference type="ARBA" id="ARBA00022857"/>
    </source>
</evidence>
<evidence type="ECO:0000256" key="5">
    <source>
        <dbReference type="ARBA" id="ARBA00023002"/>
    </source>
</evidence>
<keyword evidence="5" id="KW-0560">Oxidoreductase</keyword>
<comment type="subcellular location">
    <subcellularLocation>
        <location evidence="1">Cytoplasm</location>
    </subcellularLocation>
</comment>
<dbReference type="Gene3D" id="3.40.50.720">
    <property type="entry name" value="NAD(P)-binding Rossmann-like Domain"/>
    <property type="match status" value="1"/>
</dbReference>
<evidence type="ECO:0000256" key="3">
    <source>
        <dbReference type="ARBA" id="ARBA00022490"/>
    </source>
</evidence>
<dbReference type="PANTHER" id="PTHR44085">
    <property type="entry name" value="SEPIAPTERIN REDUCTASE"/>
    <property type="match status" value="1"/>
</dbReference>
<name>A0ABY9KX89_9BACI</name>
<reference evidence="6" key="1">
    <citation type="submission" date="2023-06" db="EMBL/GenBank/DDBJ databases">
        <title>A Treasure from Seagulls: Isolation and Description of Aciduricobacillus qingdaonensis gen. nov., sp. nov., a Rare Obligately Uric Acid-utilizing Member in the Family Bacillaceae.</title>
        <authorList>
            <person name="Liu W."/>
            <person name="Wang B."/>
        </authorList>
    </citation>
    <scope>NUCLEOTIDE SEQUENCE</scope>
    <source>
        <strain evidence="6">44XB</strain>
    </source>
</reference>
<dbReference type="PRINTS" id="PR00081">
    <property type="entry name" value="GDHRDH"/>
</dbReference>
<keyword evidence="3" id="KW-0963">Cytoplasm</keyword>
<keyword evidence="4" id="KW-0521">NADP</keyword>
<comment type="similarity">
    <text evidence="2">Belongs to the short-chain dehydrogenases/reductases (SDR) family.</text>
</comment>
<dbReference type="SUPFAM" id="SSF51735">
    <property type="entry name" value="NAD(P)-binding Rossmann-fold domains"/>
    <property type="match status" value="1"/>
</dbReference>